<dbReference type="Proteomes" id="UP000015105">
    <property type="component" value="Chromosome 5D"/>
</dbReference>
<reference evidence="2" key="4">
    <citation type="submission" date="2019-03" db="UniProtKB">
        <authorList>
            <consortium name="EnsemblPlants"/>
        </authorList>
    </citation>
    <scope>IDENTIFICATION</scope>
</reference>
<keyword evidence="1" id="KW-0812">Transmembrane</keyword>
<dbReference type="Gramene" id="AET5Gv21167400.4">
    <property type="protein sequence ID" value="AET5Gv21167400.4"/>
    <property type="gene ID" value="AET5Gv21167400"/>
</dbReference>
<keyword evidence="3" id="KW-1185">Reference proteome</keyword>
<organism evidence="2 3">
    <name type="scientific">Aegilops tauschii subsp. strangulata</name>
    <name type="common">Goatgrass</name>
    <dbReference type="NCBI Taxonomy" id="200361"/>
    <lineage>
        <taxon>Eukaryota</taxon>
        <taxon>Viridiplantae</taxon>
        <taxon>Streptophyta</taxon>
        <taxon>Embryophyta</taxon>
        <taxon>Tracheophyta</taxon>
        <taxon>Spermatophyta</taxon>
        <taxon>Magnoliopsida</taxon>
        <taxon>Liliopsida</taxon>
        <taxon>Poales</taxon>
        <taxon>Poaceae</taxon>
        <taxon>BOP clade</taxon>
        <taxon>Pooideae</taxon>
        <taxon>Triticodae</taxon>
        <taxon>Triticeae</taxon>
        <taxon>Triticinae</taxon>
        <taxon>Aegilops</taxon>
    </lineage>
</organism>
<evidence type="ECO:0000313" key="2">
    <source>
        <dbReference type="EnsemblPlants" id="AET5Gv21167400.11"/>
    </source>
</evidence>
<keyword evidence="1" id="KW-1133">Transmembrane helix</keyword>
<dbReference type="Gramene" id="AET5Gv21167400.11">
    <property type="protein sequence ID" value="AET5Gv21167400.11"/>
    <property type="gene ID" value="AET5Gv21167400"/>
</dbReference>
<feature type="transmembrane region" description="Helical" evidence="1">
    <location>
        <begin position="68"/>
        <end position="90"/>
    </location>
</feature>
<sequence length="100" mass="11111">MLQDSSLHPIHLDGVGGCRSGAGLGAQAIRRRQQKLQKCNADSTRMMIIPTCITYYKEIFLRAPFVRMYADVCTSFLACFGASFILLQLVSLNPLFSCFS</sequence>
<name>A0A453MFM6_AEGTS</name>
<evidence type="ECO:0000313" key="3">
    <source>
        <dbReference type="Proteomes" id="UP000015105"/>
    </source>
</evidence>
<accession>A0A453MFM6</accession>
<reference evidence="3" key="2">
    <citation type="journal article" date="2017" name="Nat. Plants">
        <title>The Aegilops tauschii genome reveals multiple impacts of transposons.</title>
        <authorList>
            <person name="Zhao G."/>
            <person name="Zou C."/>
            <person name="Li K."/>
            <person name="Wang K."/>
            <person name="Li T."/>
            <person name="Gao L."/>
            <person name="Zhang X."/>
            <person name="Wang H."/>
            <person name="Yang Z."/>
            <person name="Liu X."/>
            <person name="Jiang W."/>
            <person name="Mao L."/>
            <person name="Kong X."/>
            <person name="Jiao Y."/>
            <person name="Jia J."/>
        </authorList>
    </citation>
    <scope>NUCLEOTIDE SEQUENCE [LARGE SCALE GENOMIC DNA]</scope>
    <source>
        <strain evidence="3">cv. AL8/78</strain>
    </source>
</reference>
<reference evidence="2" key="5">
    <citation type="journal article" date="2021" name="G3 (Bethesda)">
        <title>Aegilops tauschii genome assembly Aet v5.0 features greater sequence contiguity and improved annotation.</title>
        <authorList>
            <person name="Wang L."/>
            <person name="Zhu T."/>
            <person name="Rodriguez J.C."/>
            <person name="Deal K.R."/>
            <person name="Dubcovsky J."/>
            <person name="McGuire P.E."/>
            <person name="Lux T."/>
            <person name="Spannagl M."/>
            <person name="Mayer K.F.X."/>
            <person name="Baldrich P."/>
            <person name="Meyers B.C."/>
            <person name="Huo N."/>
            <person name="Gu Y.Q."/>
            <person name="Zhou H."/>
            <person name="Devos K.M."/>
            <person name="Bennetzen J.L."/>
            <person name="Unver T."/>
            <person name="Budak H."/>
            <person name="Gulick P.J."/>
            <person name="Galiba G."/>
            <person name="Kalapos B."/>
            <person name="Nelson D.R."/>
            <person name="Li P."/>
            <person name="You F.M."/>
            <person name="Luo M.C."/>
            <person name="Dvorak J."/>
        </authorList>
    </citation>
    <scope>NUCLEOTIDE SEQUENCE [LARGE SCALE GENOMIC DNA]</scope>
    <source>
        <strain evidence="2">cv. AL8/78</strain>
    </source>
</reference>
<reference evidence="3" key="1">
    <citation type="journal article" date="2014" name="Science">
        <title>Ancient hybridizations among the ancestral genomes of bread wheat.</title>
        <authorList>
            <consortium name="International Wheat Genome Sequencing Consortium,"/>
            <person name="Marcussen T."/>
            <person name="Sandve S.R."/>
            <person name="Heier L."/>
            <person name="Spannagl M."/>
            <person name="Pfeifer M."/>
            <person name="Jakobsen K.S."/>
            <person name="Wulff B.B."/>
            <person name="Steuernagel B."/>
            <person name="Mayer K.F."/>
            <person name="Olsen O.A."/>
        </authorList>
    </citation>
    <scope>NUCLEOTIDE SEQUENCE [LARGE SCALE GENOMIC DNA]</scope>
    <source>
        <strain evidence="3">cv. AL8/78</strain>
    </source>
</reference>
<protein>
    <submittedName>
        <fullName evidence="2">Uncharacterized protein</fullName>
    </submittedName>
</protein>
<evidence type="ECO:0000256" key="1">
    <source>
        <dbReference type="SAM" id="Phobius"/>
    </source>
</evidence>
<proteinExistence type="predicted"/>
<dbReference type="AlphaFoldDB" id="A0A453MFM6"/>
<dbReference type="EnsemblPlants" id="AET5Gv21167400.4">
    <property type="protein sequence ID" value="AET5Gv21167400.4"/>
    <property type="gene ID" value="AET5Gv21167400"/>
</dbReference>
<reference evidence="2" key="3">
    <citation type="journal article" date="2017" name="Nature">
        <title>Genome sequence of the progenitor of the wheat D genome Aegilops tauschii.</title>
        <authorList>
            <person name="Luo M.C."/>
            <person name="Gu Y.Q."/>
            <person name="Puiu D."/>
            <person name="Wang H."/>
            <person name="Twardziok S.O."/>
            <person name="Deal K.R."/>
            <person name="Huo N."/>
            <person name="Zhu T."/>
            <person name="Wang L."/>
            <person name="Wang Y."/>
            <person name="McGuire P.E."/>
            <person name="Liu S."/>
            <person name="Long H."/>
            <person name="Ramasamy R.K."/>
            <person name="Rodriguez J.C."/>
            <person name="Van S.L."/>
            <person name="Yuan L."/>
            <person name="Wang Z."/>
            <person name="Xia Z."/>
            <person name="Xiao L."/>
            <person name="Anderson O.D."/>
            <person name="Ouyang S."/>
            <person name="Liang Y."/>
            <person name="Zimin A.V."/>
            <person name="Pertea G."/>
            <person name="Qi P."/>
            <person name="Bennetzen J.L."/>
            <person name="Dai X."/>
            <person name="Dawson M.W."/>
            <person name="Muller H.G."/>
            <person name="Kugler K."/>
            <person name="Rivarola-Duarte L."/>
            <person name="Spannagl M."/>
            <person name="Mayer K.F.X."/>
            <person name="Lu F.H."/>
            <person name="Bevan M.W."/>
            <person name="Leroy P."/>
            <person name="Li P."/>
            <person name="You F.M."/>
            <person name="Sun Q."/>
            <person name="Liu Z."/>
            <person name="Lyons E."/>
            <person name="Wicker T."/>
            <person name="Salzberg S.L."/>
            <person name="Devos K.M."/>
            <person name="Dvorak J."/>
        </authorList>
    </citation>
    <scope>NUCLEOTIDE SEQUENCE [LARGE SCALE GENOMIC DNA]</scope>
    <source>
        <strain evidence="2">cv. AL8/78</strain>
    </source>
</reference>
<dbReference type="EnsemblPlants" id="AET5Gv21167400.11">
    <property type="protein sequence ID" value="AET5Gv21167400.11"/>
    <property type="gene ID" value="AET5Gv21167400"/>
</dbReference>
<keyword evidence="1" id="KW-0472">Membrane</keyword>